<dbReference type="EMBL" id="JARKIE010000005">
    <property type="protein sequence ID" value="KAJ7707484.1"/>
    <property type="molecule type" value="Genomic_DNA"/>
</dbReference>
<evidence type="ECO:0000313" key="1">
    <source>
        <dbReference type="EMBL" id="KAJ7707484.1"/>
    </source>
</evidence>
<accession>A0AAD7GXI7</accession>
<keyword evidence="2" id="KW-1185">Reference proteome</keyword>
<proteinExistence type="predicted"/>
<sequence>MSAIDVYSPFGTYAEGNVVSTGAESQQDCGVNSVYAAGSRSLSEPPFSSLDQWNMDWNKFEFTMTRLSRETETTLAPTIQFSAGHLNGHNSLTDAPAIVDSGPAIMSTIEHLSLPAAAYQVPTGKYLGHYPIHDY</sequence>
<name>A0AAD7GXI7_MYCRO</name>
<gene>
    <name evidence="1" type="ORF">B0H17DRAFT_1191970</name>
</gene>
<comment type="caution">
    <text evidence="1">The sequence shown here is derived from an EMBL/GenBank/DDBJ whole genome shotgun (WGS) entry which is preliminary data.</text>
</comment>
<dbReference type="AlphaFoldDB" id="A0AAD7GXI7"/>
<dbReference type="Proteomes" id="UP001221757">
    <property type="component" value="Unassembled WGS sequence"/>
</dbReference>
<organism evidence="1 2">
    <name type="scientific">Mycena rosella</name>
    <name type="common">Pink bonnet</name>
    <name type="synonym">Agaricus rosellus</name>
    <dbReference type="NCBI Taxonomy" id="1033263"/>
    <lineage>
        <taxon>Eukaryota</taxon>
        <taxon>Fungi</taxon>
        <taxon>Dikarya</taxon>
        <taxon>Basidiomycota</taxon>
        <taxon>Agaricomycotina</taxon>
        <taxon>Agaricomycetes</taxon>
        <taxon>Agaricomycetidae</taxon>
        <taxon>Agaricales</taxon>
        <taxon>Marasmiineae</taxon>
        <taxon>Mycenaceae</taxon>
        <taxon>Mycena</taxon>
    </lineage>
</organism>
<reference evidence="1" key="1">
    <citation type="submission" date="2023-03" db="EMBL/GenBank/DDBJ databases">
        <title>Massive genome expansion in bonnet fungi (Mycena s.s.) driven by repeated elements and novel gene families across ecological guilds.</title>
        <authorList>
            <consortium name="Lawrence Berkeley National Laboratory"/>
            <person name="Harder C.B."/>
            <person name="Miyauchi S."/>
            <person name="Viragh M."/>
            <person name="Kuo A."/>
            <person name="Thoen E."/>
            <person name="Andreopoulos B."/>
            <person name="Lu D."/>
            <person name="Skrede I."/>
            <person name="Drula E."/>
            <person name="Henrissat B."/>
            <person name="Morin E."/>
            <person name="Kohler A."/>
            <person name="Barry K."/>
            <person name="LaButti K."/>
            <person name="Morin E."/>
            <person name="Salamov A."/>
            <person name="Lipzen A."/>
            <person name="Mereny Z."/>
            <person name="Hegedus B."/>
            <person name="Baldrian P."/>
            <person name="Stursova M."/>
            <person name="Weitz H."/>
            <person name="Taylor A."/>
            <person name="Grigoriev I.V."/>
            <person name="Nagy L.G."/>
            <person name="Martin F."/>
            <person name="Kauserud H."/>
        </authorList>
    </citation>
    <scope>NUCLEOTIDE SEQUENCE</scope>
    <source>
        <strain evidence="1">CBHHK067</strain>
    </source>
</reference>
<evidence type="ECO:0000313" key="2">
    <source>
        <dbReference type="Proteomes" id="UP001221757"/>
    </source>
</evidence>
<protein>
    <submittedName>
        <fullName evidence="1">Uncharacterized protein</fullName>
    </submittedName>
</protein>